<protein>
    <submittedName>
        <fullName evidence="1">Uncharacterized protein</fullName>
    </submittedName>
</protein>
<keyword evidence="2" id="KW-1185">Reference proteome</keyword>
<reference evidence="1 2" key="1">
    <citation type="submission" date="2014-04" db="EMBL/GenBank/DDBJ databases">
        <authorList>
            <consortium name="DOE Joint Genome Institute"/>
            <person name="Kuo A."/>
            <person name="Kohler A."/>
            <person name="Jargeat P."/>
            <person name="Nagy L.G."/>
            <person name="Floudas D."/>
            <person name="Copeland A."/>
            <person name="Barry K.W."/>
            <person name="Cichocki N."/>
            <person name="Veneault-Fourrey C."/>
            <person name="LaButti K."/>
            <person name="Lindquist E.A."/>
            <person name="Lipzen A."/>
            <person name="Lundell T."/>
            <person name="Morin E."/>
            <person name="Murat C."/>
            <person name="Sun H."/>
            <person name="Tunlid A."/>
            <person name="Henrissat B."/>
            <person name="Grigoriev I.V."/>
            <person name="Hibbett D.S."/>
            <person name="Martin F."/>
            <person name="Nordberg H.P."/>
            <person name="Cantor M.N."/>
            <person name="Hua S.X."/>
        </authorList>
    </citation>
    <scope>NUCLEOTIDE SEQUENCE [LARGE SCALE GENOMIC DNA]</scope>
    <source>
        <strain evidence="1 2">Ve08.2h10</strain>
    </source>
</reference>
<feature type="non-terminal residue" evidence="1">
    <location>
        <position position="1"/>
    </location>
</feature>
<gene>
    <name evidence="1" type="ORF">PAXRUDRAFT_803647</name>
</gene>
<dbReference type="InParanoid" id="A0A0D0DTA0"/>
<proteinExistence type="predicted"/>
<dbReference type="HOGENOM" id="CLU_052398_0_2_1"/>
<reference evidence="2" key="2">
    <citation type="submission" date="2015-01" db="EMBL/GenBank/DDBJ databases">
        <title>Evolutionary Origins and Diversification of the Mycorrhizal Mutualists.</title>
        <authorList>
            <consortium name="DOE Joint Genome Institute"/>
            <consortium name="Mycorrhizal Genomics Consortium"/>
            <person name="Kohler A."/>
            <person name="Kuo A."/>
            <person name="Nagy L.G."/>
            <person name="Floudas D."/>
            <person name="Copeland A."/>
            <person name="Barry K.W."/>
            <person name="Cichocki N."/>
            <person name="Veneault-Fourrey C."/>
            <person name="LaButti K."/>
            <person name="Lindquist E.A."/>
            <person name="Lipzen A."/>
            <person name="Lundell T."/>
            <person name="Morin E."/>
            <person name="Murat C."/>
            <person name="Riley R."/>
            <person name="Ohm R."/>
            <person name="Sun H."/>
            <person name="Tunlid A."/>
            <person name="Henrissat B."/>
            <person name="Grigoriev I.V."/>
            <person name="Hibbett D.S."/>
            <person name="Martin F."/>
        </authorList>
    </citation>
    <scope>NUCLEOTIDE SEQUENCE [LARGE SCALE GENOMIC DNA]</scope>
    <source>
        <strain evidence="2">Ve08.2h10</strain>
    </source>
</reference>
<dbReference type="OrthoDB" id="2688210at2759"/>
<sequence length="197" mass="22011">LGIDDDRAAHILLIAWRLINSKDKDRWAACLAKQEQVTANEKCLADEAEVLHLQSIVDDQQVAIKDEHQKNKTKYALVWDAGVPDNTFTLPSQYAACLLKKGTFCPLFYFTNKGLHEASHASLSSDAEAMVIIQGETGSHTFIPALAAKPPSPSFVANEDLSWEQFGEATPRMVCAMKNHNWPEDCMNMYIIFWSAI</sequence>
<dbReference type="AlphaFoldDB" id="A0A0D0DTA0"/>
<organism evidence="1 2">
    <name type="scientific">Paxillus rubicundulus Ve08.2h10</name>
    <dbReference type="NCBI Taxonomy" id="930991"/>
    <lineage>
        <taxon>Eukaryota</taxon>
        <taxon>Fungi</taxon>
        <taxon>Dikarya</taxon>
        <taxon>Basidiomycota</taxon>
        <taxon>Agaricomycotina</taxon>
        <taxon>Agaricomycetes</taxon>
        <taxon>Agaricomycetidae</taxon>
        <taxon>Boletales</taxon>
        <taxon>Paxilineae</taxon>
        <taxon>Paxillaceae</taxon>
        <taxon>Paxillus</taxon>
    </lineage>
</organism>
<accession>A0A0D0DTA0</accession>
<dbReference type="EMBL" id="KN825591">
    <property type="protein sequence ID" value="KIK83560.1"/>
    <property type="molecule type" value="Genomic_DNA"/>
</dbReference>
<dbReference type="Proteomes" id="UP000054538">
    <property type="component" value="Unassembled WGS sequence"/>
</dbReference>
<name>A0A0D0DTA0_9AGAM</name>
<evidence type="ECO:0000313" key="2">
    <source>
        <dbReference type="Proteomes" id="UP000054538"/>
    </source>
</evidence>
<evidence type="ECO:0000313" key="1">
    <source>
        <dbReference type="EMBL" id="KIK83560.1"/>
    </source>
</evidence>